<dbReference type="InterPro" id="IPR025641">
    <property type="entry name" value="DUF4340"/>
</dbReference>
<evidence type="ECO:0000259" key="2">
    <source>
        <dbReference type="Pfam" id="PF14238"/>
    </source>
</evidence>
<feature type="compositionally biased region" description="Basic and acidic residues" evidence="1">
    <location>
        <begin position="298"/>
        <end position="313"/>
    </location>
</feature>
<dbReference type="AlphaFoldDB" id="A0A3A9AHW7"/>
<name>A0A3A9AHW7_9FIRM</name>
<evidence type="ECO:0000313" key="3">
    <source>
        <dbReference type="EMBL" id="RKI90644.1"/>
    </source>
</evidence>
<reference evidence="3 4" key="1">
    <citation type="submission" date="2018-09" db="EMBL/GenBank/DDBJ databases">
        <title>Murine metabolic-syndrome-specific gut microbial biobank.</title>
        <authorList>
            <person name="Liu C."/>
        </authorList>
    </citation>
    <scope>NUCLEOTIDE SEQUENCE [LARGE SCALE GENOMIC DNA]</scope>
    <source>
        <strain evidence="3 4">0.1xD8-82</strain>
    </source>
</reference>
<dbReference type="Pfam" id="PF14238">
    <property type="entry name" value="DUF4340"/>
    <property type="match status" value="1"/>
</dbReference>
<dbReference type="Proteomes" id="UP000280696">
    <property type="component" value="Unassembled WGS sequence"/>
</dbReference>
<gene>
    <name evidence="3" type="ORF">D7V94_12690</name>
</gene>
<dbReference type="RefSeq" id="WP_120470333.1">
    <property type="nucleotide sequence ID" value="NZ_RAYQ01000013.1"/>
</dbReference>
<evidence type="ECO:0000313" key="4">
    <source>
        <dbReference type="Proteomes" id="UP000280696"/>
    </source>
</evidence>
<keyword evidence="4" id="KW-1185">Reference proteome</keyword>
<accession>A0A3A9AHW7</accession>
<dbReference type="EMBL" id="RAYQ01000013">
    <property type="protein sequence ID" value="RKI90644.1"/>
    <property type="molecule type" value="Genomic_DNA"/>
</dbReference>
<protein>
    <submittedName>
        <fullName evidence="3">DUF4340 domain-containing protein</fullName>
    </submittedName>
</protein>
<evidence type="ECO:0000256" key="1">
    <source>
        <dbReference type="SAM" id="MobiDB-lite"/>
    </source>
</evidence>
<feature type="compositionally biased region" description="Basic and acidic residues" evidence="1">
    <location>
        <begin position="321"/>
        <end position="337"/>
    </location>
</feature>
<feature type="region of interest" description="Disordered" evidence="1">
    <location>
        <begin position="298"/>
        <end position="337"/>
    </location>
</feature>
<organism evidence="3 4">
    <name type="scientific">Parablautia intestinalis</name>
    <dbReference type="NCBI Taxonomy" id="2320100"/>
    <lineage>
        <taxon>Bacteria</taxon>
        <taxon>Bacillati</taxon>
        <taxon>Bacillota</taxon>
        <taxon>Clostridia</taxon>
        <taxon>Lachnospirales</taxon>
        <taxon>Lachnospiraceae</taxon>
        <taxon>Parablautia</taxon>
    </lineage>
</organism>
<feature type="domain" description="DUF4340" evidence="2">
    <location>
        <begin position="71"/>
        <end position="260"/>
    </location>
</feature>
<comment type="caution">
    <text evidence="3">The sequence shown here is derived from an EMBL/GenBank/DDBJ whole genome shotgun (WGS) entry which is preliminary data.</text>
</comment>
<proteinExistence type="predicted"/>
<dbReference type="OrthoDB" id="9768524at2"/>
<sequence>MKRSKKIGILCAVFVCISLAAFGVSRYEEQKERIRNSDEIILELAQEDVKILSWECDTGSFAFHREENGGWLYDTDEAFPVDNEKIGNLLDQFQAFGVSFIIEDVEDWGQYGLDEPVCTIHMETEEETYEILLGGYSAMDAERYVSIGDGNAYLVKKDPLNQFEVEISDLILHDEIPTLWDVTQIEFSGVESEKIIYEEGSANTYYPEDVYFIEQEDGYLPLDTSRVNEYLETIRNLSPRDYVTYNASGDELALYGLDTPELSISIDYKITEEETKEESAETFVLNIACVLAQKETGEKDRDINDEDAGKDIQEEGIAAEKSTKEEGVELEESAKEGDIEGEEITAYARIGASKIIYRISAEQYQKLMDMSYDSLRHKEMFWGDFSDMYQLDVTLEGINYSITSEMEDEKRIYYYQNEEVEMTDVRSAIRGLTAQTFTGQKPTQKEEISFTIYLDNENYPQIRIELYRYDGDNCIAMVDKEPTAFVGRTEVVELIEAVNRIVLD</sequence>